<reference evidence="4 5" key="1">
    <citation type="journal article" date="2021" name="Nat. Plants">
        <title>The Taxus genome provides insights into paclitaxel biosynthesis.</title>
        <authorList>
            <person name="Xiong X."/>
            <person name="Gou J."/>
            <person name="Liao Q."/>
            <person name="Li Y."/>
            <person name="Zhou Q."/>
            <person name="Bi G."/>
            <person name="Li C."/>
            <person name="Du R."/>
            <person name="Wang X."/>
            <person name="Sun T."/>
            <person name="Guo L."/>
            <person name="Liang H."/>
            <person name="Lu P."/>
            <person name="Wu Y."/>
            <person name="Zhang Z."/>
            <person name="Ro D.K."/>
            <person name="Shang Y."/>
            <person name="Huang S."/>
            <person name="Yan J."/>
        </authorList>
    </citation>
    <scope>NUCLEOTIDE SEQUENCE [LARGE SCALE GENOMIC DNA]</scope>
    <source>
        <strain evidence="4">Ta-2019</strain>
    </source>
</reference>
<dbReference type="SUPFAM" id="SSF49899">
    <property type="entry name" value="Concanavalin A-like lectins/glucanases"/>
    <property type="match status" value="1"/>
</dbReference>
<dbReference type="InterPro" id="IPR050258">
    <property type="entry name" value="Leguminous_Lectin"/>
</dbReference>
<keyword evidence="2" id="KW-0430">Lectin</keyword>
<dbReference type="EMBL" id="JAHRHJ020000254">
    <property type="protein sequence ID" value="KAH9294273.1"/>
    <property type="molecule type" value="Genomic_DNA"/>
</dbReference>
<keyword evidence="5" id="KW-1185">Reference proteome</keyword>
<dbReference type="PANTHER" id="PTHR32401:SF49">
    <property type="entry name" value="OS10G0129200 PROTEIN"/>
    <property type="match status" value="1"/>
</dbReference>
<dbReference type="Gene3D" id="2.60.120.200">
    <property type="match status" value="1"/>
</dbReference>
<dbReference type="GO" id="GO:0030246">
    <property type="term" value="F:carbohydrate binding"/>
    <property type="evidence" value="ECO:0007669"/>
    <property type="project" value="UniProtKB-KW"/>
</dbReference>
<evidence type="ECO:0000256" key="1">
    <source>
        <dbReference type="ARBA" id="ARBA00007606"/>
    </source>
</evidence>
<evidence type="ECO:0000313" key="4">
    <source>
        <dbReference type="EMBL" id="KAH9294273.1"/>
    </source>
</evidence>
<dbReference type="Pfam" id="PF00139">
    <property type="entry name" value="Lectin_legB"/>
    <property type="match status" value="1"/>
</dbReference>
<dbReference type="InterPro" id="IPR013320">
    <property type="entry name" value="ConA-like_dom_sf"/>
</dbReference>
<evidence type="ECO:0000256" key="2">
    <source>
        <dbReference type="ARBA" id="ARBA00022734"/>
    </source>
</evidence>
<gene>
    <name evidence="4" type="ORF">KI387_040523</name>
</gene>
<proteinExistence type="inferred from homology"/>
<evidence type="ECO:0000313" key="5">
    <source>
        <dbReference type="Proteomes" id="UP000824469"/>
    </source>
</evidence>
<comment type="similarity">
    <text evidence="1">Belongs to the leguminous lectin family.</text>
</comment>
<dbReference type="InterPro" id="IPR001220">
    <property type="entry name" value="Legume_lectin_dom"/>
</dbReference>
<evidence type="ECO:0000259" key="3">
    <source>
        <dbReference type="Pfam" id="PF00139"/>
    </source>
</evidence>
<comment type="caution">
    <text evidence="4">The sequence shown here is derived from an EMBL/GenBank/DDBJ whole genome shotgun (WGS) entry which is preliminary data.</text>
</comment>
<feature type="non-terminal residue" evidence="4">
    <location>
        <position position="290"/>
    </location>
</feature>
<dbReference type="PANTHER" id="PTHR32401">
    <property type="entry name" value="CONCANAVALIN A-LIKE LECTIN FAMILY PROTEIN"/>
    <property type="match status" value="1"/>
</dbReference>
<organism evidence="4 5">
    <name type="scientific">Taxus chinensis</name>
    <name type="common">Chinese yew</name>
    <name type="synonym">Taxus wallichiana var. chinensis</name>
    <dbReference type="NCBI Taxonomy" id="29808"/>
    <lineage>
        <taxon>Eukaryota</taxon>
        <taxon>Viridiplantae</taxon>
        <taxon>Streptophyta</taxon>
        <taxon>Embryophyta</taxon>
        <taxon>Tracheophyta</taxon>
        <taxon>Spermatophyta</taxon>
        <taxon>Pinopsida</taxon>
        <taxon>Pinidae</taxon>
        <taxon>Conifers II</taxon>
        <taxon>Cupressales</taxon>
        <taxon>Taxaceae</taxon>
        <taxon>Taxus</taxon>
    </lineage>
</organism>
<sequence>MTPYVVVGLAGKIHHHLHYTGKKHHNQRHGRTDEFPWRQTGLHHRSRQRKLFPRQLQRLPRPLRLRHQRKHDRAARHRVRNVQERIRPKGIKSNAMENMVEHGMFIRAGRPIMVRVAYDGWSKNLQISAGYVDNASGSSLESLLNCTVELQKTVPRSAYVGFSAATGNSYEVHKILDWNFSSVSVPESSLNLSPVGTPGGSSGGGKVRIVVGSVVGGVALIGLAKRKKQAAGSLRLGNFSGELALIGNAPQRFLYRHCTSEKQTSERENLQVTLPRTRPPEVVPRQPVGM</sequence>
<dbReference type="AlphaFoldDB" id="A0AA38CDM0"/>
<feature type="domain" description="Legume lectin" evidence="3">
    <location>
        <begin position="90"/>
        <end position="188"/>
    </location>
</feature>
<dbReference type="Proteomes" id="UP000824469">
    <property type="component" value="Unassembled WGS sequence"/>
</dbReference>
<protein>
    <recommendedName>
        <fullName evidence="3">Legume lectin domain-containing protein</fullName>
    </recommendedName>
</protein>
<accession>A0AA38CDM0</accession>
<name>A0AA38CDM0_TAXCH</name>